<protein>
    <submittedName>
        <fullName evidence="1">Uncharacterized protein</fullName>
    </submittedName>
</protein>
<proteinExistence type="predicted"/>
<gene>
    <name evidence="1" type="ORF">VKT23_017535</name>
</gene>
<keyword evidence="2" id="KW-1185">Reference proteome</keyword>
<accession>A0ABR1IVT4</accession>
<dbReference type="EMBL" id="JBANRG010000073">
    <property type="protein sequence ID" value="KAK7439311.1"/>
    <property type="molecule type" value="Genomic_DNA"/>
</dbReference>
<evidence type="ECO:0000313" key="1">
    <source>
        <dbReference type="EMBL" id="KAK7439311.1"/>
    </source>
</evidence>
<sequence>MPGVVNLQKDSVCKGLTQDISEHWPTHKSICKARTAAAAAEEKHKEAVLSAGKIYIDPQVIKAWYQNNVAAIEHAVIHALEIYKGSNTLQYTHVVIMTIQVDSVHPSDSNLVRFLDCDHAPMNIAENLSPISSPLLAQAQKDGYIVLFFVDLKNNVNVIEFIELPSVEAYLEGKKKPDEMWKMTTVVKLNAKLPAME</sequence>
<name>A0ABR1IVT4_9AGAR</name>
<reference evidence="1 2" key="1">
    <citation type="submission" date="2024-01" db="EMBL/GenBank/DDBJ databases">
        <title>A draft genome for the cacao thread blight pathogen Marasmiellus scandens.</title>
        <authorList>
            <person name="Baruah I.K."/>
            <person name="Leung J."/>
            <person name="Bukari Y."/>
            <person name="Amoako-Attah I."/>
            <person name="Meinhardt L.W."/>
            <person name="Bailey B.A."/>
            <person name="Cohen S.P."/>
        </authorList>
    </citation>
    <scope>NUCLEOTIDE SEQUENCE [LARGE SCALE GENOMIC DNA]</scope>
    <source>
        <strain evidence="1 2">GH-19</strain>
    </source>
</reference>
<organism evidence="1 2">
    <name type="scientific">Marasmiellus scandens</name>
    <dbReference type="NCBI Taxonomy" id="2682957"/>
    <lineage>
        <taxon>Eukaryota</taxon>
        <taxon>Fungi</taxon>
        <taxon>Dikarya</taxon>
        <taxon>Basidiomycota</taxon>
        <taxon>Agaricomycotina</taxon>
        <taxon>Agaricomycetes</taxon>
        <taxon>Agaricomycetidae</taxon>
        <taxon>Agaricales</taxon>
        <taxon>Marasmiineae</taxon>
        <taxon>Omphalotaceae</taxon>
        <taxon>Marasmiellus</taxon>
    </lineage>
</organism>
<evidence type="ECO:0000313" key="2">
    <source>
        <dbReference type="Proteomes" id="UP001498398"/>
    </source>
</evidence>
<dbReference type="Proteomes" id="UP001498398">
    <property type="component" value="Unassembled WGS sequence"/>
</dbReference>
<comment type="caution">
    <text evidence="1">The sequence shown here is derived from an EMBL/GenBank/DDBJ whole genome shotgun (WGS) entry which is preliminary data.</text>
</comment>